<feature type="compositionally biased region" description="Low complexity" evidence="1">
    <location>
        <begin position="74"/>
        <end position="98"/>
    </location>
</feature>
<evidence type="ECO:0000313" key="3">
    <source>
        <dbReference type="EMBL" id="GFF34732.1"/>
    </source>
</evidence>
<dbReference type="Proteomes" id="UP000465221">
    <property type="component" value="Unassembled WGS sequence"/>
</dbReference>
<evidence type="ECO:0000259" key="2">
    <source>
        <dbReference type="Pfam" id="PF22980"/>
    </source>
</evidence>
<dbReference type="InterPro" id="IPR054505">
    <property type="entry name" value="Myb_DNA-bind_8"/>
</dbReference>
<feature type="compositionally biased region" description="Basic and acidic residues" evidence="1">
    <location>
        <begin position="149"/>
        <end position="181"/>
    </location>
</feature>
<comment type="caution">
    <text evidence="3">The sequence shown here is derived from an EMBL/GenBank/DDBJ whole genome shotgun (WGS) entry which is preliminary data.</text>
</comment>
<feature type="region of interest" description="Disordered" evidence="1">
    <location>
        <begin position="42"/>
        <end position="222"/>
    </location>
</feature>
<feature type="compositionally biased region" description="Basic residues" evidence="1">
    <location>
        <begin position="101"/>
        <end position="116"/>
    </location>
</feature>
<feature type="compositionally biased region" description="Polar residues" evidence="1">
    <location>
        <begin position="44"/>
        <end position="60"/>
    </location>
</feature>
<feature type="domain" description="Myb-like DNA-binding" evidence="2">
    <location>
        <begin position="6"/>
        <end position="43"/>
    </location>
</feature>
<dbReference type="Pfam" id="PF22980">
    <property type="entry name" value="Myb_DNA-bind_8"/>
    <property type="match status" value="1"/>
</dbReference>
<organism evidence="3 4">
    <name type="scientific">Aspergillus udagawae</name>
    <dbReference type="NCBI Taxonomy" id="91492"/>
    <lineage>
        <taxon>Eukaryota</taxon>
        <taxon>Fungi</taxon>
        <taxon>Dikarya</taxon>
        <taxon>Ascomycota</taxon>
        <taxon>Pezizomycotina</taxon>
        <taxon>Eurotiomycetes</taxon>
        <taxon>Eurotiomycetidae</taxon>
        <taxon>Eurotiales</taxon>
        <taxon>Aspergillaceae</taxon>
        <taxon>Aspergillus</taxon>
        <taxon>Aspergillus subgen. Fumigati</taxon>
    </lineage>
</organism>
<protein>
    <recommendedName>
        <fullName evidence="2">Myb-like DNA-binding domain-containing protein</fullName>
    </recommendedName>
</protein>
<sequence length="222" mass="23352">MAPTNPDETVQFLLSCIRYSNSGKVDFNEVAKECNIVSKGAAYVTSTSQKSSPLRTNNPPSAKRYERLIKAYNEAANTTTTTTTAGSESEAAAASPDSTSKKPKPAKAGSPKKAKAKQAGENESSSSPAKRKPAGESSKTKTRTKKARVSKETVVESAERIVEQRLSPVKEEEVSDAEEKGLGAGADATAVDGEGLFDQSCNSEDDGRGVVKETEEVASANA</sequence>
<dbReference type="EMBL" id="BLKC01000024">
    <property type="protein sequence ID" value="GFF34732.1"/>
    <property type="molecule type" value="Genomic_DNA"/>
</dbReference>
<name>A0A8H3NIF0_9EURO</name>
<reference evidence="3 4" key="1">
    <citation type="submission" date="2020-01" db="EMBL/GenBank/DDBJ databases">
        <title>Draft genome sequence of Aspergillus udagawae IFM 46972.</title>
        <authorList>
            <person name="Takahashi H."/>
            <person name="Yaguchi T."/>
        </authorList>
    </citation>
    <scope>NUCLEOTIDE SEQUENCE [LARGE SCALE GENOMIC DNA]</scope>
    <source>
        <strain evidence="3 4">IFM 46972</strain>
    </source>
</reference>
<evidence type="ECO:0000256" key="1">
    <source>
        <dbReference type="SAM" id="MobiDB-lite"/>
    </source>
</evidence>
<dbReference type="AlphaFoldDB" id="A0A8H3NIF0"/>
<evidence type="ECO:0000313" key="4">
    <source>
        <dbReference type="Proteomes" id="UP000465221"/>
    </source>
</evidence>
<accession>A0A8H3NIF0</accession>
<proteinExistence type="predicted"/>
<gene>
    <name evidence="3" type="ORF">IFM46972_04327</name>
</gene>
<feature type="compositionally biased region" description="Basic and acidic residues" evidence="1">
    <location>
        <begin position="205"/>
        <end position="215"/>
    </location>
</feature>